<evidence type="ECO:0000256" key="1">
    <source>
        <dbReference type="SAM" id="MobiDB-lite"/>
    </source>
</evidence>
<gene>
    <name evidence="3" type="ORF">GGI19_000288</name>
</gene>
<feature type="chain" id="PRO_5040881590" evidence="2">
    <location>
        <begin position="22"/>
        <end position="219"/>
    </location>
</feature>
<accession>A0A9W8H3W9</accession>
<evidence type="ECO:0000313" key="4">
    <source>
        <dbReference type="Proteomes" id="UP001140011"/>
    </source>
</evidence>
<organism evidence="3 4">
    <name type="scientific">Coemansia pectinata</name>
    <dbReference type="NCBI Taxonomy" id="1052879"/>
    <lineage>
        <taxon>Eukaryota</taxon>
        <taxon>Fungi</taxon>
        <taxon>Fungi incertae sedis</taxon>
        <taxon>Zoopagomycota</taxon>
        <taxon>Kickxellomycotina</taxon>
        <taxon>Kickxellomycetes</taxon>
        <taxon>Kickxellales</taxon>
        <taxon>Kickxellaceae</taxon>
        <taxon>Coemansia</taxon>
    </lineage>
</organism>
<feature type="region of interest" description="Disordered" evidence="1">
    <location>
        <begin position="113"/>
        <end position="219"/>
    </location>
</feature>
<keyword evidence="2" id="KW-0732">Signal</keyword>
<evidence type="ECO:0000256" key="2">
    <source>
        <dbReference type="SAM" id="SignalP"/>
    </source>
</evidence>
<feature type="signal peptide" evidence="2">
    <location>
        <begin position="1"/>
        <end position="21"/>
    </location>
</feature>
<keyword evidence="4" id="KW-1185">Reference proteome</keyword>
<sequence length="219" mass="22616">MQFFKLSAIVALMSAAAVTQAADWNQRATQECARRSWAAIKTSVDPDIQGSWGFLPPPIRTALQQAGAVNADNSLVANPTLEQIALIANTLPQGIFFPEADVIVEQCLTNPPTLPTSSTRTSSNTPSSTPSSSSTSTKPSSSGTTSTQAPSGSTSTQGPSGSTSTQGPTDSTSTQSTSTSTYIPPSSTYVPSSTPCTTSTTTPVAPTSTPIKCIPRPHY</sequence>
<reference evidence="3" key="1">
    <citation type="submission" date="2022-07" db="EMBL/GenBank/DDBJ databases">
        <title>Phylogenomic reconstructions and comparative analyses of Kickxellomycotina fungi.</title>
        <authorList>
            <person name="Reynolds N.K."/>
            <person name="Stajich J.E."/>
            <person name="Barry K."/>
            <person name="Grigoriev I.V."/>
            <person name="Crous P."/>
            <person name="Smith M.E."/>
        </authorList>
    </citation>
    <scope>NUCLEOTIDE SEQUENCE</scope>
    <source>
        <strain evidence="3">BCRC 34297</strain>
    </source>
</reference>
<comment type="caution">
    <text evidence="3">The sequence shown here is derived from an EMBL/GenBank/DDBJ whole genome shotgun (WGS) entry which is preliminary data.</text>
</comment>
<dbReference type="OrthoDB" id="5595268at2759"/>
<protein>
    <submittedName>
        <fullName evidence="3">Uncharacterized protein</fullName>
    </submittedName>
</protein>
<feature type="compositionally biased region" description="Low complexity" evidence="1">
    <location>
        <begin position="113"/>
        <end position="210"/>
    </location>
</feature>
<dbReference type="EMBL" id="JANBUH010000006">
    <property type="protein sequence ID" value="KAJ2757136.1"/>
    <property type="molecule type" value="Genomic_DNA"/>
</dbReference>
<proteinExistence type="predicted"/>
<name>A0A9W8H3W9_9FUNG</name>
<dbReference type="AlphaFoldDB" id="A0A9W8H3W9"/>
<dbReference type="Proteomes" id="UP001140011">
    <property type="component" value="Unassembled WGS sequence"/>
</dbReference>
<evidence type="ECO:0000313" key="3">
    <source>
        <dbReference type="EMBL" id="KAJ2757136.1"/>
    </source>
</evidence>